<evidence type="ECO:0000256" key="3">
    <source>
        <dbReference type="ARBA" id="ARBA00012954"/>
    </source>
</evidence>
<accession>A0ABV5WJX4</accession>
<evidence type="ECO:0000256" key="4">
    <source>
        <dbReference type="ARBA" id="ARBA00023002"/>
    </source>
</evidence>
<dbReference type="PANTHER" id="PTHR43750:SF4">
    <property type="entry name" value="UDP-GLUCOSE 6-DEHYDROGENASE YWQF"/>
    <property type="match status" value="1"/>
</dbReference>
<keyword evidence="10" id="KW-1185">Reference proteome</keyword>
<dbReference type="SUPFAM" id="SSF48179">
    <property type="entry name" value="6-phosphogluconate dehydrogenase C-terminal domain-like"/>
    <property type="match status" value="1"/>
</dbReference>
<dbReference type="EC" id="1.1.1.22" evidence="3 7"/>
<dbReference type="NCBIfam" id="TIGR03026">
    <property type="entry name" value="NDP-sugDHase"/>
    <property type="match status" value="1"/>
</dbReference>
<dbReference type="EMBL" id="JBHMAF010000180">
    <property type="protein sequence ID" value="MFB9760924.1"/>
    <property type="molecule type" value="Genomic_DNA"/>
</dbReference>
<dbReference type="Gene3D" id="3.40.50.720">
    <property type="entry name" value="NAD(P)-binding Rossmann-like Domain"/>
    <property type="match status" value="2"/>
</dbReference>
<dbReference type="Pfam" id="PF03720">
    <property type="entry name" value="UDPG_MGDP_dh_C"/>
    <property type="match status" value="1"/>
</dbReference>
<dbReference type="Proteomes" id="UP001589609">
    <property type="component" value="Unassembled WGS sequence"/>
</dbReference>
<sequence length="442" mass="48698">MKIAVVGTGYVGLVTGVCLAEVNHDVICIDTDLQKIKNMEQGISPIYEPGLEELMVKNINKGNLKFTNIHVEGFKNAEVIIIAVGTPQMPDGSANLQYIEAVAKSIAEYVTKDVIVVTKSTVPVGTNDFVRQVILDNLKCDVNVKVASNPEFLREGSAIVDTFQGDRIVIGTQDEETASILEMMYEPFGLPIFKTDIYSSEMIKYASNAFLATKISFINEVSNICEKLGANVEDVANGMGFDNRIGRAFLNAGIGYGGSCFPKDTHALVQIAGGVHHDFELLKSVIEVNNKQQRLLVDKIKARFENPEGKTVAMLGLAFKPNTDDMREAASSVLARELIQLGMKVIAYDPIAIENAKTQLPQQVIYANSSEEALKQSDFALIVTEWDEFKQMDLGKLQEWLTEPILFDGRNCFTLEQAKNAGIEYHSMGRPSIMLENKVSIN</sequence>
<comment type="catalytic activity">
    <reaction evidence="6 7">
        <text>UDP-alpha-D-glucose + 2 NAD(+) + H2O = UDP-alpha-D-glucuronate + 2 NADH + 3 H(+)</text>
        <dbReference type="Rhea" id="RHEA:23596"/>
        <dbReference type="ChEBI" id="CHEBI:15377"/>
        <dbReference type="ChEBI" id="CHEBI:15378"/>
        <dbReference type="ChEBI" id="CHEBI:57540"/>
        <dbReference type="ChEBI" id="CHEBI:57945"/>
        <dbReference type="ChEBI" id="CHEBI:58052"/>
        <dbReference type="ChEBI" id="CHEBI:58885"/>
        <dbReference type="EC" id="1.1.1.22"/>
    </reaction>
</comment>
<gene>
    <name evidence="9" type="ORF">ACFFMS_21865</name>
</gene>
<evidence type="ECO:0000259" key="8">
    <source>
        <dbReference type="SMART" id="SM00984"/>
    </source>
</evidence>
<keyword evidence="5 7" id="KW-0520">NAD</keyword>
<dbReference type="InterPro" id="IPR036291">
    <property type="entry name" value="NAD(P)-bd_dom_sf"/>
</dbReference>
<dbReference type="Pfam" id="PF03721">
    <property type="entry name" value="UDPG_MGDP_dh_N"/>
    <property type="match status" value="1"/>
</dbReference>
<protein>
    <recommendedName>
        <fullName evidence="3 7">UDP-glucose 6-dehydrogenase</fullName>
        <ecNumber evidence="3 7">1.1.1.22</ecNumber>
    </recommendedName>
</protein>
<evidence type="ECO:0000256" key="1">
    <source>
        <dbReference type="ARBA" id="ARBA00004701"/>
    </source>
</evidence>
<dbReference type="PIRSF" id="PIRSF000124">
    <property type="entry name" value="UDPglc_GDPman_dh"/>
    <property type="match status" value="1"/>
</dbReference>
<dbReference type="InterPro" id="IPR028357">
    <property type="entry name" value="UDPglc_DH_bac"/>
</dbReference>
<dbReference type="GO" id="GO:0016491">
    <property type="term" value="F:oxidoreductase activity"/>
    <property type="evidence" value="ECO:0007669"/>
    <property type="project" value="UniProtKB-KW"/>
</dbReference>
<dbReference type="InterPro" id="IPR017476">
    <property type="entry name" value="UDP-Glc/GDP-Man"/>
</dbReference>
<dbReference type="PANTHER" id="PTHR43750">
    <property type="entry name" value="UDP-GLUCOSE 6-DEHYDROGENASE TUAD"/>
    <property type="match status" value="1"/>
</dbReference>
<proteinExistence type="inferred from homology"/>
<comment type="pathway">
    <text evidence="1">Nucleotide-sugar biosynthesis; UDP-alpha-D-glucuronate biosynthesis; UDP-alpha-D-glucuronate from UDP-alpha-D-glucose: step 1/1.</text>
</comment>
<dbReference type="Gene3D" id="1.20.5.100">
    <property type="entry name" value="Cytochrome c1, transmembrane anchor, C-terminal"/>
    <property type="match status" value="1"/>
</dbReference>
<evidence type="ECO:0000256" key="2">
    <source>
        <dbReference type="ARBA" id="ARBA00006601"/>
    </source>
</evidence>
<evidence type="ECO:0000256" key="7">
    <source>
        <dbReference type="PIRNR" id="PIRNR000124"/>
    </source>
</evidence>
<evidence type="ECO:0000256" key="6">
    <source>
        <dbReference type="ARBA" id="ARBA00047473"/>
    </source>
</evidence>
<comment type="similarity">
    <text evidence="2 7">Belongs to the UDP-glucose/GDP-mannose dehydrogenase family.</text>
</comment>
<dbReference type="Pfam" id="PF00984">
    <property type="entry name" value="UDPG_MGDP_dh"/>
    <property type="match status" value="1"/>
</dbReference>
<name>A0ABV5WJX4_9BACI</name>
<dbReference type="InterPro" id="IPR014027">
    <property type="entry name" value="UDP-Glc/GDP-Man_DH_C"/>
</dbReference>
<dbReference type="InterPro" id="IPR001732">
    <property type="entry name" value="UDP-Glc/GDP-Man_DH_N"/>
</dbReference>
<evidence type="ECO:0000313" key="9">
    <source>
        <dbReference type="EMBL" id="MFB9760924.1"/>
    </source>
</evidence>
<organism evidence="9 10">
    <name type="scientific">Ectobacillus funiculus</name>
    <dbReference type="NCBI Taxonomy" id="137993"/>
    <lineage>
        <taxon>Bacteria</taxon>
        <taxon>Bacillati</taxon>
        <taxon>Bacillota</taxon>
        <taxon>Bacilli</taxon>
        <taxon>Bacillales</taxon>
        <taxon>Bacillaceae</taxon>
        <taxon>Ectobacillus</taxon>
    </lineage>
</organism>
<feature type="domain" description="UDP-glucose/GDP-mannose dehydrogenase C-terminal" evidence="8">
    <location>
        <begin position="313"/>
        <end position="415"/>
    </location>
</feature>
<dbReference type="SMART" id="SM00984">
    <property type="entry name" value="UDPG_MGDP_dh_C"/>
    <property type="match status" value="1"/>
</dbReference>
<evidence type="ECO:0000256" key="5">
    <source>
        <dbReference type="ARBA" id="ARBA00023027"/>
    </source>
</evidence>
<keyword evidence="4 7" id="KW-0560">Oxidoreductase</keyword>
<evidence type="ECO:0000313" key="10">
    <source>
        <dbReference type="Proteomes" id="UP001589609"/>
    </source>
</evidence>
<dbReference type="InterPro" id="IPR008927">
    <property type="entry name" value="6-PGluconate_DH-like_C_sf"/>
</dbReference>
<reference evidence="9 10" key="1">
    <citation type="submission" date="2024-09" db="EMBL/GenBank/DDBJ databases">
        <authorList>
            <person name="Sun Q."/>
            <person name="Mori K."/>
        </authorList>
    </citation>
    <scope>NUCLEOTIDE SEQUENCE [LARGE SCALE GENOMIC DNA]</scope>
    <source>
        <strain evidence="9 10">JCM 11201</strain>
    </source>
</reference>
<comment type="caution">
    <text evidence="9">The sequence shown here is derived from an EMBL/GenBank/DDBJ whole genome shotgun (WGS) entry which is preliminary data.</text>
</comment>
<dbReference type="SUPFAM" id="SSF52413">
    <property type="entry name" value="UDP-glucose/GDP-mannose dehydrogenase C-terminal domain"/>
    <property type="match status" value="1"/>
</dbReference>
<dbReference type="PIRSF" id="PIRSF500134">
    <property type="entry name" value="UDPglc_DH_bac"/>
    <property type="match status" value="1"/>
</dbReference>
<dbReference type="SUPFAM" id="SSF51735">
    <property type="entry name" value="NAD(P)-binding Rossmann-fold domains"/>
    <property type="match status" value="1"/>
</dbReference>
<dbReference type="InterPro" id="IPR036220">
    <property type="entry name" value="UDP-Glc/GDP-Man_DH_C_sf"/>
</dbReference>
<dbReference type="InterPro" id="IPR014026">
    <property type="entry name" value="UDP-Glc/GDP-Man_DH_dimer"/>
</dbReference>
<dbReference type="RefSeq" id="WP_379951199.1">
    <property type="nucleotide sequence ID" value="NZ_JBHMAF010000180.1"/>
</dbReference>